<evidence type="ECO:0000313" key="5">
    <source>
        <dbReference type="Proteomes" id="UP000214618"/>
    </source>
</evidence>
<organism evidence="4 5">
    <name type="scientific">Peribacillus simplex NBRC 15720 = DSM 1321</name>
    <dbReference type="NCBI Taxonomy" id="1349754"/>
    <lineage>
        <taxon>Bacteria</taxon>
        <taxon>Bacillati</taxon>
        <taxon>Bacillota</taxon>
        <taxon>Bacilli</taxon>
        <taxon>Bacillales</taxon>
        <taxon>Bacillaceae</taxon>
        <taxon>Peribacillus</taxon>
    </lineage>
</organism>
<dbReference type="Pfam" id="PF13185">
    <property type="entry name" value="GAF_2"/>
    <property type="match status" value="1"/>
</dbReference>
<proteinExistence type="inferred from homology"/>
<keyword evidence="2" id="KW-0175">Coiled coil</keyword>
<name>A0A223EC93_9BACI</name>
<accession>A0A223EC93</accession>
<dbReference type="Gene3D" id="1.10.10.2840">
    <property type="entry name" value="PucR C-terminal helix-turn-helix domain"/>
    <property type="match status" value="1"/>
</dbReference>
<dbReference type="Gene3D" id="3.30.450.40">
    <property type="match status" value="1"/>
</dbReference>
<dbReference type="PANTHER" id="PTHR33744:SF1">
    <property type="entry name" value="DNA-BINDING TRANSCRIPTIONAL ACTIVATOR ADER"/>
    <property type="match status" value="1"/>
</dbReference>
<dbReference type="InterPro" id="IPR025736">
    <property type="entry name" value="PucR_C-HTH_dom"/>
</dbReference>
<comment type="similarity">
    <text evidence="1">Belongs to the CdaR family.</text>
</comment>
<dbReference type="Pfam" id="PF17853">
    <property type="entry name" value="GGDEF_2"/>
    <property type="match status" value="1"/>
</dbReference>
<evidence type="ECO:0000313" key="4">
    <source>
        <dbReference type="EMBL" id="ASS92887.1"/>
    </source>
</evidence>
<evidence type="ECO:0000256" key="1">
    <source>
        <dbReference type="ARBA" id="ARBA00006754"/>
    </source>
</evidence>
<reference evidence="4 5" key="1">
    <citation type="submission" date="2016-10" db="EMBL/GenBank/DDBJ databases">
        <title>The whole genome sequencing and assembly of Bacillus simplex DSM 1321 strain.</title>
        <authorList>
            <person name="Park M.-K."/>
            <person name="Lee Y.-J."/>
            <person name="Yi H."/>
            <person name="Bahn Y.-S."/>
            <person name="Kim J.F."/>
            <person name="Lee D.-W."/>
        </authorList>
    </citation>
    <scope>NUCLEOTIDE SEQUENCE [LARGE SCALE GENOMIC DNA]</scope>
    <source>
        <strain evidence="4 5">DSM 1321</strain>
    </source>
</reference>
<dbReference type="Proteomes" id="UP000214618">
    <property type="component" value="Chromosome"/>
</dbReference>
<sequence length="692" mass="80520">MLNLTSIEKFIEKKFKNIPYQVWLGKHSMMELCSFSGHQPAVYPPPIPLNDKDTNYTFLQQNNITYMGMTFEDSFQVIVCFFDRNIFNEFEFDHLYLLFSVLYYKEISKSKNKELEKVIEGIRILNSSLDLNELLKKIFQIALNVIPSGDAGVFRIFDSKTNLLVPLTTVGLPKEYIQYKTRIGESTSGQVFIDGIPRIHHSKQEILMDRINISKENWSFVKNGDMARAMITVPVSLGGTRIGTMTILQFSKKKKFTERDLDLLQGFSHQVAIAYNNAKLYKEAHTRLNKVTQLSNELEEKNKLLQQRINVHDTLTQLSLNNKGIKAIIYETNRMLGMPVGYVDFLDGEFYPRNQNQKKFSIDHISNLISIHKNSPAYIEMNNQDYYFYPIIVGTALLGCIIITLSHPLSSMDTITIEQSGSVLALELAKKISMTEIHYKKVQEYFNQLLENHDHKTLIAKGHKFNLEFSTYTFVVLCEIPDLFEPFEIEARIQRLLSKIKKGFPKINKLIFGFHNKVTLLFSVPNTKDVNRIIHHIKMIIEDEERYDKNDIRIGLGTPYKEIKNIVKSYNEANKSLAFLINRNKFGLIRYEEIGVNRFFLNQPIQEIEEFTEEIFSQLRSEKLQNKDLEKTLMIYISSNKSATETAKTLHIHINTLYQRLRKIEELLNISFNNAEDMLKIQLTCHLRETFE</sequence>
<feature type="coiled-coil region" evidence="2">
    <location>
        <begin position="281"/>
        <end position="308"/>
    </location>
</feature>
<dbReference type="Pfam" id="PF13556">
    <property type="entry name" value="HTH_30"/>
    <property type="match status" value="1"/>
</dbReference>
<dbReference type="SMART" id="SM00065">
    <property type="entry name" value="GAF"/>
    <property type="match status" value="1"/>
</dbReference>
<dbReference type="OrthoDB" id="143422at2"/>
<dbReference type="InterPro" id="IPR041522">
    <property type="entry name" value="CdaR_GGDEF"/>
</dbReference>
<dbReference type="RefSeq" id="WP_063235519.1">
    <property type="nucleotide sequence ID" value="NZ_BCVO01000026.1"/>
</dbReference>
<dbReference type="SUPFAM" id="SSF55781">
    <property type="entry name" value="GAF domain-like"/>
    <property type="match status" value="1"/>
</dbReference>
<dbReference type="InterPro" id="IPR003018">
    <property type="entry name" value="GAF"/>
</dbReference>
<protein>
    <recommendedName>
        <fullName evidence="3">GAF domain-containing protein</fullName>
    </recommendedName>
</protein>
<gene>
    <name evidence="4" type="ORF">BS1321_02220</name>
</gene>
<dbReference type="AlphaFoldDB" id="A0A223EC93"/>
<dbReference type="GeneID" id="56471539"/>
<dbReference type="InterPro" id="IPR029016">
    <property type="entry name" value="GAF-like_dom_sf"/>
</dbReference>
<dbReference type="InterPro" id="IPR051448">
    <property type="entry name" value="CdaR-like_regulators"/>
</dbReference>
<dbReference type="InterPro" id="IPR042070">
    <property type="entry name" value="PucR_C-HTH_sf"/>
</dbReference>
<evidence type="ECO:0000259" key="3">
    <source>
        <dbReference type="SMART" id="SM00065"/>
    </source>
</evidence>
<feature type="domain" description="GAF" evidence="3">
    <location>
        <begin position="130"/>
        <end position="285"/>
    </location>
</feature>
<dbReference type="PANTHER" id="PTHR33744">
    <property type="entry name" value="CARBOHYDRATE DIACID REGULATOR"/>
    <property type="match status" value="1"/>
</dbReference>
<dbReference type="EMBL" id="CP017704">
    <property type="protein sequence ID" value="ASS92887.1"/>
    <property type="molecule type" value="Genomic_DNA"/>
</dbReference>
<evidence type="ECO:0000256" key="2">
    <source>
        <dbReference type="SAM" id="Coils"/>
    </source>
</evidence>